<dbReference type="InterPro" id="IPR002575">
    <property type="entry name" value="Aminoglycoside_PTrfase"/>
</dbReference>
<organism evidence="2 3">
    <name type="scientific">Pseudorhodoplanes sinuspersici</name>
    <dbReference type="NCBI Taxonomy" id="1235591"/>
    <lineage>
        <taxon>Bacteria</taxon>
        <taxon>Pseudomonadati</taxon>
        <taxon>Pseudomonadota</taxon>
        <taxon>Alphaproteobacteria</taxon>
        <taxon>Hyphomicrobiales</taxon>
        <taxon>Pseudorhodoplanes</taxon>
    </lineage>
</organism>
<protein>
    <submittedName>
        <fullName evidence="2">DNA-binding protein</fullName>
    </submittedName>
</protein>
<dbReference type="Pfam" id="PF13671">
    <property type="entry name" value="AAA_33"/>
    <property type="match status" value="1"/>
</dbReference>
<sequence>MSAPVQSQQDVFAFLADPRTHEGRDVRRIDTHGAAVFLVGERVLKVKRAVRFPFLDYSTLEKRKTACEAELEVNRPFAPQIYRGVVAITKNDAGRLSLGGDGTPVEWALEMQRFDENATLDRLADDRKIDTKLADGLGRVVAAAHRKTPLADTEKWIAALGDYVEQNDEAFREWPALFPATEAKSFTEASRRLLKALQPLLRQRGTMGLIRRGHGDLHLGNIVLIDGKPVLFDAVEFDPVVASGDVFYDLAFLLMDLVERNLRPQANIVLNRYLTDTQRDDDLDALAALPFFMAMRAAIRAKVTAAKLVHADDAKKKGIEDSARAYFVLATTLIAPPKPMLIAVGGLSGTGKSVLARALAAHILPEPGAVVLRSDVMRKRLFDAAEADKLPQEAYKPEVSETIYNRLYEQAQRVLAAGHSAIVDAVFAKAEEREPVAELAKASSVPFHGFFLTADLETRIRRVGSRINDASDADAAVVRQQAEYDLGAMTWTPIDAAGTPEDTLARTRKALDQ</sequence>
<keyword evidence="2" id="KW-0238">DNA-binding</keyword>
<evidence type="ECO:0000259" key="1">
    <source>
        <dbReference type="Pfam" id="PF01636"/>
    </source>
</evidence>
<evidence type="ECO:0000313" key="2">
    <source>
        <dbReference type="EMBL" id="ARP98324.1"/>
    </source>
</evidence>
<keyword evidence="3" id="KW-1185">Reference proteome</keyword>
<dbReference type="SUPFAM" id="SSF52540">
    <property type="entry name" value="P-loop containing nucleoside triphosphate hydrolases"/>
    <property type="match status" value="1"/>
</dbReference>
<dbReference type="InterPro" id="IPR052732">
    <property type="entry name" value="Cell-binding_unc_protein"/>
</dbReference>
<dbReference type="Gene3D" id="3.90.1200.10">
    <property type="match status" value="1"/>
</dbReference>
<reference evidence="2 3" key="1">
    <citation type="submission" date="2017-05" db="EMBL/GenBank/DDBJ databases">
        <title>Full genome sequence of Pseudorhodoplanes sinuspersici.</title>
        <authorList>
            <person name="Dastgheib S.M.M."/>
            <person name="Shavandi M."/>
            <person name="Tirandaz H."/>
        </authorList>
    </citation>
    <scope>NUCLEOTIDE SEQUENCE [LARGE SCALE GENOMIC DNA]</scope>
    <source>
        <strain evidence="2 3">RIPI110</strain>
    </source>
</reference>
<accession>A0A1W6ZNF9</accession>
<evidence type="ECO:0000313" key="3">
    <source>
        <dbReference type="Proteomes" id="UP000194137"/>
    </source>
</evidence>
<dbReference type="AlphaFoldDB" id="A0A1W6ZNF9"/>
<gene>
    <name evidence="2" type="ORF">CAK95_03895</name>
</gene>
<dbReference type="GO" id="GO:0003677">
    <property type="term" value="F:DNA binding"/>
    <property type="evidence" value="ECO:0007669"/>
    <property type="project" value="UniProtKB-KW"/>
</dbReference>
<dbReference type="OrthoDB" id="9810277at2"/>
<dbReference type="SUPFAM" id="SSF56112">
    <property type="entry name" value="Protein kinase-like (PK-like)"/>
    <property type="match status" value="1"/>
</dbReference>
<dbReference type="InterPro" id="IPR011009">
    <property type="entry name" value="Kinase-like_dom_sf"/>
</dbReference>
<dbReference type="Proteomes" id="UP000194137">
    <property type="component" value="Chromosome"/>
</dbReference>
<dbReference type="KEGG" id="psin:CAK95_03895"/>
<dbReference type="RefSeq" id="WP_086086743.1">
    <property type="nucleotide sequence ID" value="NZ_CP021112.1"/>
</dbReference>
<dbReference type="InterPro" id="IPR027417">
    <property type="entry name" value="P-loop_NTPase"/>
</dbReference>
<dbReference type="PANTHER" id="PTHR43883:SF1">
    <property type="entry name" value="GLUCONOKINASE"/>
    <property type="match status" value="1"/>
</dbReference>
<dbReference type="PANTHER" id="PTHR43883">
    <property type="entry name" value="SLR0207 PROTEIN"/>
    <property type="match status" value="1"/>
</dbReference>
<name>A0A1W6ZNF9_9HYPH</name>
<dbReference type="Gene3D" id="3.40.50.300">
    <property type="entry name" value="P-loop containing nucleotide triphosphate hydrolases"/>
    <property type="match status" value="1"/>
</dbReference>
<feature type="domain" description="Aminoglycoside phosphotransferase" evidence="1">
    <location>
        <begin position="107"/>
        <end position="279"/>
    </location>
</feature>
<dbReference type="EMBL" id="CP021112">
    <property type="protein sequence ID" value="ARP98324.1"/>
    <property type="molecule type" value="Genomic_DNA"/>
</dbReference>
<dbReference type="Pfam" id="PF01636">
    <property type="entry name" value="APH"/>
    <property type="match status" value="1"/>
</dbReference>
<dbReference type="STRING" id="1235591.CAK95_03895"/>
<proteinExistence type="predicted"/>